<keyword evidence="2" id="KW-1185">Reference proteome</keyword>
<protein>
    <submittedName>
        <fullName evidence="1">Uncharacterized protein</fullName>
    </submittedName>
</protein>
<dbReference type="Proteomes" id="UP000729357">
    <property type="component" value="Unassembled WGS sequence"/>
</dbReference>
<feature type="non-terminal residue" evidence="1">
    <location>
        <position position="161"/>
    </location>
</feature>
<proteinExistence type="predicted"/>
<organism evidence="1 2">
    <name type="scientific">Aureobasidium melanogenum</name>
    <name type="common">Aureobasidium pullulans var. melanogenum</name>
    <dbReference type="NCBI Taxonomy" id="46634"/>
    <lineage>
        <taxon>Eukaryota</taxon>
        <taxon>Fungi</taxon>
        <taxon>Dikarya</taxon>
        <taxon>Ascomycota</taxon>
        <taxon>Pezizomycotina</taxon>
        <taxon>Dothideomycetes</taxon>
        <taxon>Dothideomycetidae</taxon>
        <taxon>Dothideales</taxon>
        <taxon>Saccotheciaceae</taxon>
        <taxon>Aureobasidium</taxon>
    </lineage>
</organism>
<evidence type="ECO:0000313" key="1">
    <source>
        <dbReference type="EMBL" id="KAG9988008.1"/>
    </source>
</evidence>
<evidence type="ECO:0000313" key="2">
    <source>
        <dbReference type="Proteomes" id="UP000729357"/>
    </source>
</evidence>
<name>A0A9P8K0N9_AURME</name>
<comment type="caution">
    <text evidence="1">The sequence shown here is derived from an EMBL/GenBank/DDBJ whole genome shotgun (WGS) entry which is preliminary data.</text>
</comment>
<reference evidence="1" key="1">
    <citation type="journal article" date="2021" name="J Fungi (Basel)">
        <title>Virulence traits and population genomics of the black yeast Aureobasidium melanogenum.</title>
        <authorList>
            <person name="Cernosa A."/>
            <person name="Sun X."/>
            <person name="Gostincar C."/>
            <person name="Fang C."/>
            <person name="Gunde-Cimerman N."/>
            <person name="Song Z."/>
        </authorList>
    </citation>
    <scope>NUCLEOTIDE SEQUENCE</scope>
    <source>
        <strain evidence="1">EXF-9298</strain>
    </source>
</reference>
<reference evidence="1" key="2">
    <citation type="submission" date="2021-08" db="EMBL/GenBank/DDBJ databases">
        <authorList>
            <person name="Gostincar C."/>
            <person name="Sun X."/>
            <person name="Song Z."/>
            <person name="Gunde-Cimerman N."/>
        </authorList>
    </citation>
    <scope>NUCLEOTIDE SEQUENCE</scope>
    <source>
        <strain evidence="1">EXF-9298</strain>
    </source>
</reference>
<dbReference type="EMBL" id="JAHFXS010000181">
    <property type="protein sequence ID" value="KAG9988008.1"/>
    <property type="molecule type" value="Genomic_DNA"/>
</dbReference>
<gene>
    <name evidence="1" type="ORF">KCU98_g2932</name>
</gene>
<sequence length="161" mass="18142">MELFPIVCAAPLSEEVLNRFIEHNDYDMDNWNFVFVDSLDECYTEPSFAPVKGPGNPNSPFIGKTPRECSRMLVKLCDDTGSDIIPLHFIIMDERSIQDDTVLLVTAEYQDNPLSSVRATFEASASALDLYLTGHSDPEEHAWYAEATDNVYCGPEISRRN</sequence>
<dbReference type="AlphaFoldDB" id="A0A9P8K0N9"/>
<accession>A0A9P8K0N9</accession>